<name>A0ABW4NFE0_9SPHN</name>
<protein>
    <submittedName>
        <fullName evidence="2">DUF4440 domain-containing protein</fullName>
    </submittedName>
</protein>
<proteinExistence type="predicted"/>
<dbReference type="Gene3D" id="3.10.450.50">
    <property type="match status" value="1"/>
</dbReference>
<comment type="caution">
    <text evidence="2">The sequence shown here is derived from an EMBL/GenBank/DDBJ whole genome shotgun (WGS) entry which is preliminary data.</text>
</comment>
<reference evidence="3" key="1">
    <citation type="journal article" date="2019" name="Int. J. Syst. Evol. Microbiol.">
        <title>The Global Catalogue of Microorganisms (GCM) 10K type strain sequencing project: providing services to taxonomists for standard genome sequencing and annotation.</title>
        <authorList>
            <consortium name="The Broad Institute Genomics Platform"/>
            <consortium name="The Broad Institute Genome Sequencing Center for Infectious Disease"/>
            <person name="Wu L."/>
            <person name="Ma J."/>
        </authorList>
    </citation>
    <scope>NUCLEOTIDE SEQUENCE [LARGE SCALE GENOMIC DNA]</scope>
    <source>
        <strain evidence="3">Q85</strain>
    </source>
</reference>
<dbReference type="EMBL" id="JBHUFC010000003">
    <property type="protein sequence ID" value="MFD1787490.1"/>
    <property type="molecule type" value="Genomic_DNA"/>
</dbReference>
<evidence type="ECO:0000259" key="1">
    <source>
        <dbReference type="Pfam" id="PF14534"/>
    </source>
</evidence>
<gene>
    <name evidence="2" type="ORF">ACFSC3_07890</name>
</gene>
<dbReference type="Pfam" id="PF14534">
    <property type="entry name" value="DUF4440"/>
    <property type="match status" value="1"/>
</dbReference>
<sequence>MEDDRVWAFEESLWTGDAENYREKMDAECLIVVPAEPYVLSGDDAVQAVSNTPRWEQAELADGRIARPQEGLIVVAYHMTAKRGDETYEAHCTSTYRRIEHEVWTVVQHQQTPKLVAGGA</sequence>
<dbReference type="InterPro" id="IPR027843">
    <property type="entry name" value="DUF4440"/>
</dbReference>
<evidence type="ECO:0000313" key="3">
    <source>
        <dbReference type="Proteomes" id="UP001597283"/>
    </source>
</evidence>
<feature type="domain" description="DUF4440" evidence="1">
    <location>
        <begin position="9"/>
        <end position="105"/>
    </location>
</feature>
<keyword evidence="3" id="KW-1185">Reference proteome</keyword>
<evidence type="ECO:0000313" key="2">
    <source>
        <dbReference type="EMBL" id="MFD1787490.1"/>
    </source>
</evidence>
<accession>A0ABW4NFE0</accession>
<dbReference type="RefSeq" id="WP_380939866.1">
    <property type="nucleotide sequence ID" value="NZ_JBHUFC010000003.1"/>
</dbReference>
<dbReference type="SUPFAM" id="SSF54427">
    <property type="entry name" value="NTF2-like"/>
    <property type="match status" value="1"/>
</dbReference>
<organism evidence="2 3">
    <name type="scientific">Sphingomonas floccifaciens</name>
    <dbReference type="NCBI Taxonomy" id="1844115"/>
    <lineage>
        <taxon>Bacteria</taxon>
        <taxon>Pseudomonadati</taxon>
        <taxon>Pseudomonadota</taxon>
        <taxon>Alphaproteobacteria</taxon>
        <taxon>Sphingomonadales</taxon>
        <taxon>Sphingomonadaceae</taxon>
        <taxon>Sphingomonas</taxon>
    </lineage>
</organism>
<dbReference type="InterPro" id="IPR032710">
    <property type="entry name" value="NTF2-like_dom_sf"/>
</dbReference>
<dbReference type="Proteomes" id="UP001597283">
    <property type="component" value="Unassembled WGS sequence"/>
</dbReference>